<evidence type="ECO:0000313" key="7">
    <source>
        <dbReference type="Proteomes" id="UP001150941"/>
    </source>
</evidence>
<feature type="region of interest" description="Disordered" evidence="4">
    <location>
        <begin position="1"/>
        <end position="47"/>
    </location>
</feature>
<evidence type="ECO:0000313" key="6">
    <source>
        <dbReference type="EMBL" id="KAJ5225613.1"/>
    </source>
</evidence>
<feature type="domain" description="Chromo" evidence="5">
    <location>
        <begin position="49"/>
        <end position="113"/>
    </location>
</feature>
<protein>
    <recommendedName>
        <fullName evidence="5">Chromo domain-containing protein</fullName>
    </recommendedName>
</protein>
<name>A0A9W9NTB7_9EURO</name>
<dbReference type="PANTHER" id="PTHR22812">
    <property type="entry name" value="CHROMOBOX PROTEIN"/>
    <property type="match status" value="1"/>
</dbReference>
<dbReference type="InterPro" id="IPR051219">
    <property type="entry name" value="Heterochromatin_chromo-domain"/>
</dbReference>
<feature type="region of interest" description="Disordered" evidence="4">
    <location>
        <begin position="105"/>
        <end position="174"/>
    </location>
</feature>
<evidence type="ECO:0000256" key="2">
    <source>
        <dbReference type="ARBA" id="ARBA00011353"/>
    </source>
</evidence>
<dbReference type="GeneID" id="83203437"/>
<keyword evidence="7" id="KW-1185">Reference proteome</keyword>
<dbReference type="Gene3D" id="2.40.50.40">
    <property type="match status" value="2"/>
</dbReference>
<evidence type="ECO:0000259" key="5">
    <source>
        <dbReference type="PROSITE" id="PS50013"/>
    </source>
</evidence>
<dbReference type="EMBL" id="JAPQKS010000005">
    <property type="protein sequence ID" value="KAJ5225613.1"/>
    <property type="molecule type" value="Genomic_DNA"/>
</dbReference>
<dbReference type="InterPro" id="IPR016197">
    <property type="entry name" value="Chromo-like_dom_sf"/>
</dbReference>
<dbReference type="CDD" id="cd00024">
    <property type="entry name" value="CD_CSD"/>
    <property type="match status" value="1"/>
</dbReference>
<comment type="caution">
    <text evidence="6">The sequence shown here is derived from an EMBL/GenBank/DDBJ whole genome shotgun (WGS) entry which is preliminary data.</text>
</comment>
<dbReference type="InterPro" id="IPR008251">
    <property type="entry name" value="Chromo_shadow_dom"/>
</dbReference>
<dbReference type="Pfam" id="PF00385">
    <property type="entry name" value="Chromo"/>
    <property type="match status" value="1"/>
</dbReference>
<accession>A0A9W9NTB7</accession>
<dbReference type="OrthoDB" id="433924at2759"/>
<dbReference type="Proteomes" id="UP001150941">
    <property type="component" value="Unassembled WGS sequence"/>
</dbReference>
<evidence type="ECO:0000256" key="1">
    <source>
        <dbReference type="ARBA" id="ARBA00004123"/>
    </source>
</evidence>
<dbReference type="InterPro" id="IPR023779">
    <property type="entry name" value="Chromodomain_CS"/>
</dbReference>
<dbReference type="RefSeq" id="XP_058329024.1">
    <property type="nucleotide sequence ID" value="XM_058476134.1"/>
</dbReference>
<dbReference type="GO" id="GO:0000792">
    <property type="term" value="C:heterochromatin"/>
    <property type="evidence" value="ECO:0007669"/>
    <property type="project" value="UniProtKB-ARBA"/>
</dbReference>
<dbReference type="InterPro" id="IPR023780">
    <property type="entry name" value="Chromo_domain"/>
</dbReference>
<gene>
    <name evidence="6" type="ORF">N7468_006838</name>
</gene>
<dbReference type="SUPFAM" id="SSF54160">
    <property type="entry name" value="Chromo domain-like"/>
    <property type="match status" value="2"/>
</dbReference>
<reference evidence="6" key="1">
    <citation type="submission" date="2022-11" db="EMBL/GenBank/DDBJ databases">
        <authorList>
            <person name="Petersen C."/>
        </authorList>
    </citation>
    <scope>NUCLEOTIDE SEQUENCE</scope>
    <source>
        <strain evidence="6">IBT 19713</strain>
    </source>
</reference>
<feature type="compositionally biased region" description="Basic and acidic residues" evidence="4">
    <location>
        <begin position="20"/>
        <end position="33"/>
    </location>
</feature>
<keyword evidence="3" id="KW-0539">Nucleus</keyword>
<dbReference type="GO" id="GO:0006338">
    <property type="term" value="P:chromatin remodeling"/>
    <property type="evidence" value="ECO:0007669"/>
    <property type="project" value="UniProtKB-ARBA"/>
</dbReference>
<sequence>MPPPVEDNSDGDGDIPFADAKSEQVDSPIRKLEDDDEEEDDDDDDEDVYVVEEIKDHSYQKKGKSTQLYLKVKWKGYDAPEDMTWEPEAGLQGAKEIVDKYYRKIGGRPTPAMKSSGPGRKRKSMGEPKPTSSATPEAAPKKKRKSSTAPSAETPAETDESDNEDNWVPRGNKWDDQVKSVDTIVRDPENHELYALLIFTNGKKSKVLVETCYHKCPYKICKFYESHLVFK</sequence>
<reference evidence="6" key="2">
    <citation type="journal article" date="2023" name="IMA Fungus">
        <title>Comparative genomic study of the Penicillium genus elucidates a diverse pangenome and 15 lateral gene transfer events.</title>
        <authorList>
            <person name="Petersen C."/>
            <person name="Sorensen T."/>
            <person name="Nielsen M.R."/>
            <person name="Sondergaard T.E."/>
            <person name="Sorensen J.L."/>
            <person name="Fitzpatrick D.A."/>
            <person name="Frisvad J.C."/>
            <person name="Nielsen K.L."/>
        </authorList>
    </citation>
    <scope>NUCLEOTIDE SEQUENCE</scope>
    <source>
        <strain evidence="6">IBT 19713</strain>
    </source>
</reference>
<dbReference type="PROSITE" id="PS00598">
    <property type="entry name" value="CHROMO_1"/>
    <property type="match status" value="1"/>
</dbReference>
<dbReference type="PROSITE" id="PS50013">
    <property type="entry name" value="CHROMO_2"/>
    <property type="match status" value="1"/>
</dbReference>
<feature type="compositionally biased region" description="Acidic residues" evidence="4">
    <location>
        <begin position="34"/>
        <end position="47"/>
    </location>
</feature>
<dbReference type="GO" id="GO:0005634">
    <property type="term" value="C:nucleus"/>
    <property type="evidence" value="ECO:0007669"/>
    <property type="project" value="UniProtKB-SubCell"/>
</dbReference>
<feature type="compositionally biased region" description="Acidic residues" evidence="4">
    <location>
        <begin position="156"/>
        <end position="165"/>
    </location>
</feature>
<evidence type="ECO:0000256" key="3">
    <source>
        <dbReference type="ARBA" id="ARBA00023242"/>
    </source>
</evidence>
<evidence type="ECO:0000256" key="4">
    <source>
        <dbReference type="SAM" id="MobiDB-lite"/>
    </source>
</evidence>
<comment type="subcellular location">
    <subcellularLocation>
        <location evidence="1">Nucleus</location>
    </subcellularLocation>
</comment>
<comment type="subunit">
    <text evidence="2">Component of the NuA4 histone acetyltransferase complex.</text>
</comment>
<dbReference type="Pfam" id="PF01393">
    <property type="entry name" value="Chromo_shadow"/>
    <property type="match status" value="1"/>
</dbReference>
<dbReference type="SMART" id="SM00298">
    <property type="entry name" value="CHROMO"/>
    <property type="match status" value="1"/>
</dbReference>
<organism evidence="6 7">
    <name type="scientific">Penicillium chermesinum</name>
    <dbReference type="NCBI Taxonomy" id="63820"/>
    <lineage>
        <taxon>Eukaryota</taxon>
        <taxon>Fungi</taxon>
        <taxon>Dikarya</taxon>
        <taxon>Ascomycota</taxon>
        <taxon>Pezizomycotina</taxon>
        <taxon>Eurotiomycetes</taxon>
        <taxon>Eurotiomycetidae</taxon>
        <taxon>Eurotiales</taxon>
        <taxon>Aspergillaceae</taxon>
        <taxon>Penicillium</taxon>
    </lineage>
</organism>
<proteinExistence type="predicted"/>
<dbReference type="AlphaFoldDB" id="A0A9W9NTB7"/>
<dbReference type="InterPro" id="IPR000953">
    <property type="entry name" value="Chromo/chromo_shadow_dom"/>
</dbReference>